<proteinExistence type="predicted"/>
<dbReference type="EMBL" id="GG745392">
    <property type="protein sequence ID" value="KNE73246.1"/>
    <property type="molecule type" value="Genomic_DNA"/>
</dbReference>
<dbReference type="OrthoDB" id="8191639at2759"/>
<dbReference type="InterPro" id="IPR047021">
    <property type="entry name" value="REXO1/3/4-like"/>
</dbReference>
<evidence type="ECO:0008006" key="6">
    <source>
        <dbReference type="Google" id="ProtNLM"/>
    </source>
</evidence>
<protein>
    <recommendedName>
        <fullName evidence="6">Exonuclease domain-containing protein</fullName>
    </recommendedName>
</protein>
<reference evidence="5" key="2">
    <citation type="submission" date="2009-11" db="EMBL/GenBank/DDBJ databases">
        <title>The Genome Sequence of Allomyces macrogynus strain ATCC 38327.</title>
        <authorList>
            <consortium name="The Broad Institute Genome Sequencing Platform"/>
            <person name="Russ C."/>
            <person name="Cuomo C."/>
            <person name="Shea T."/>
            <person name="Young S.K."/>
            <person name="Zeng Q."/>
            <person name="Koehrsen M."/>
            <person name="Haas B."/>
            <person name="Borodovsky M."/>
            <person name="Guigo R."/>
            <person name="Alvarado L."/>
            <person name="Berlin A."/>
            <person name="Borenstein D."/>
            <person name="Chen Z."/>
            <person name="Engels R."/>
            <person name="Freedman E."/>
            <person name="Gellesch M."/>
            <person name="Goldberg J."/>
            <person name="Griggs A."/>
            <person name="Gujja S."/>
            <person name="Heiman D."/>
            <person name="Hepburn T."/>
            <person name="Howarth C."/>
            <person name="Jen D."/>
            <person name="Larson L."/>
            <person name="Lewis B."/>
            <person name="Mehta T."/>
            <person name="Park D."/>
            <person name="Pearson M."/>
            <person name="Roberts A."/>
            <person name="Saif S."/>
            <person name="Shenoy N."/>
            <person name="Sisk P."/>
            <person name="Stolte C."/>
            <person name="Sykes S."/>
            <person name="Walk T."/>
            <person name="White J."/>
            <person name="Yandava C."/>
            <person name="Burger G."/>
            <person name="Gray M.W."/>
            <person name="Holland P.W.H."/>
            <person name="King N."/>
            <person name="Lang F.B.F."/>
            <person name="Roger A.J."/>
            <person name="Ruiz-Trillo I."/>
            <person name="Lander E."/>
            <person name="Nusbaum C."/>
        </authorList>
    </citation>
    <scope>NUCLEOTIDE SEQUENCE [LARGE SCALE GENOMIC DNA]</scope>
    <source>
        <strain evidence="5">ATCC 38327</strain>
    </source>
</reference>
<evidence type="ECO:0000256" key="1">
    <source>
        <dbReference type="ARBA" id="ARBA00022722"/>
    </source>
</evidence>
<keyword evidence="5" id="KW-1185">Reference proteome</keyword>
<dbReference type="InterPro" id="IPR012337">
    <property type="entry name" value="RNaseH-like_sf"/>
</dbReference>
<organism evidence="4 5">
    <name type="scientific">Allomyces macrogynus (strain ATCC 38327)</name>
    <name type="common">Allomyces javanicus var. macrogynus</name>
    <dbReference type="NCBI Taxonomy" id="578462"/>
    <lineage>
        <taxon>Eukaryota</taxon>
        <taxon>Fungi</taxon>
        <taxon>Fungi incertae sedis</taxon>
        <taxon>Blastocladiomycota</taxon>
        <taxon>Blastocladiomycetes</taxon>
        <taxon>Blastocladiales</taxon>
        <taxon>Blastocladiaceae</taxon>
        <taxon>Allomyces</taxon>
    </lineage>
</organism>
<gene>
    <name evidence="4" type="ORF">AMAG_20726</name>
</gene>
<dbReference type="GO" id="GO:0005634">
    <property type="term" value="C:nucleus"/>
    <property type="evidence" value="ECO:0007669"/>
    <property type="project" value="TreeGrafter"/>
</dbReference>
<keyword evidence="2" id="KW-0378">Hydrolase</keyword>
<sequence>MFLNHPKHLVRDTASYAPFHEALRTSNPALRNLARAFLGLTVQQGEHDSIEDARVAMLLYRLHRDDWEQFLRKLAKGEVKLPMSSKRKKSSQHWDPMRNKNKPHKAGRVENNKRGKGRPQQRGKPIGGDAA</sequence>
<dbReference type="Proteomes" id="UP000054350">
    <property type="component" value="Unassembled WGS sequence"/>
</dbReference>
<evidence type="ECO:0000313" key="5">
    <source>
        <dbReference type="Proteomes" id="UP000054350"/>
    </source>
</evidence>
<dbReference type="SUPFAM" id="SSF53098">
    <property type="entry name" value="Ribonuclease H-like"/>
    <property type="match status" value="1"/>
</dbReference>
<evidence type="ECO:0000313" key="4">
    <source>
        <dbReference type="EMBL" id="KNE73246.1"/>
    </source>
</evidence>
<dbReference type="InterPro" id="IPR036397">
    <property type="entry name" value="RNaseH_sf"/>
</dbReference>
<name>A0A0L0TF13_ALLM3</name>
<feature type="region of interest" description="Disordered" evidence="3">
    <location>
        <begin position="79"/>
        <end position="131"/>
    </location>
</feature>
<dbReference type="GO" id="GO:0003676">
    <property type="term" value="F:nucleic acid binding"/>
    <property type="evidence" value="ECO:0007669"/>
    <property type="project" value="InterPro"/>
</dbReference>
<dbReference type="AlphaFoldDB" id="A0A0L0TF13"/>
<accession>A0A0L0TF13</accession>
<dbReference type="STRING" id="578462.A0A0L0TF13"/>
<dbReference type="PANTHER" id="PTHR12801:SF45">
    <property type="entry name" value="RNA EXONUCLEASE 4"/>
    <property type="match status" value="1"/>
</dbReference>
<dbReference type="VEuPathDB" id="FungiDB:AMAG_20726"/>
<dbReference type="eggNOG" id="KOG2249">
    <property type="taxonomic scope" value="Eukaryota"/>
</dbReference>
<evidence type="ECO:0000256" key="2">
    <source>
        <dbReference type="ARBA" id="ARBA00022801"/>
    </source>
</evidence>
<dbReference type="GO" id="GO:0004527">
    <property type="term" value="F:exonuclease activity"/>
    <property type="evidence" value="ECO:0007669"/>
    <property type="project" value="InterPro"/>
</dbReference>
<dbReference type="PANTHER" id="PTHR12801">
    <property type="entry name" value="RNA EXONUCLEASE REXO1 / RECO3 FAMILY MEMBER-RELATED"/>
    <property type="match status" value="1"/>
</dbReference>
<reference evidence="4 5" key="1">
    <citation type="submission" date="2009-11" db="EMBL/GenBank/DDBJ databases">
        <title>Annotation of Allomyces macrogynus ATCC 38327.</title>
        <authorList>
            <consortium name="The Broad Institute Genome Sequencing Platform"/>
            <person name="Russ C."/>
            <person name="Cuomo C."/>
            <person name="Burger G."/>
            <person name="Gray M.W."/>
            <person name="Holland P.W.H."/>
            <person name="King N."/>
            <person name="Lang F.B.F."/>
            <person name="Roger A.J."/>
            <person name="Ruiz-Trillo I."/>
            <person name="Young S.K."/>
            <person name="Zeng Q."/>
            <person name="Gargeya S."/>
            <person name="Fitzgerald M."/>
            <person name="Haas B."/>
            <person name="Abouelleil A."/>
            <person name="Alvarado L."/>
            <person name="Arachchi H.M."/>
            <person name="Berlin A."/>
            <person name="Chapman S.B."/>
            <person name="Gearin G."/>
            <person name="Goldberg J."/>
            <person name="Griggs A."/>
            <person name="Gujja S."/>
            <person name="Hansen M."/>
            <person name="Heiman D."/>
            <person name="Howarth C."/>
            <person name="Larimer J."/>
            <person name="Lui A."/>
            <person name="MacDonald P.J.P."/>
            <person name="McCowen C."/>
            <person name="Montmayeur A."/>
            <person name="Murphy C."/>
            <person name="Neiman D."/>
            <person name="Pearson M."/>
            <person name="Priest M."/>
            <person name="Roberts A."/>
            <person name="Saif S."/>
            <person name="Shea T."/>
            <person name="Sisk P."/>
            <person name="Stolte C."/>
            <person name="Sykes S."/>
            <person name="Wortman J."/>
            <person name="Nusbaum C."/>
            <person name="Birren B."/>
        </authorList>
    </citation>
    <scope>NUCLEOTIDE SEQUENCE [LARGE SCALE GENOMIC DNA]</scope>
    <source>
        <strain evidence="4 5">ATCC 38327</strain>
    </source>
</reference>
<dbReference type="Gene3D" id="3.30.420.10">
    <property type="entry name" value="Ribonuclease H-like superfamily/Ribonuclease H"/>
    <property type="match status" value="1"/>
</dbReference>
<keyword evidence="1" id="KW-0540">Nuclease</keyword>
<evidence type="ECO:0000256" key="3">
    <source>
        <dbReference type="SAM" id="MobiDB-lite"/>
    </source>
</evidence>